<feature type="compositionally biased region" description="Basic and acidic residues" evidence="3">
    <location>
        <begin position="100"/>
        <end position="115"/>
    </location>
</feature>
<dbReference type="EMBL" id="JAAVJC010000037">
    <property type="protein sequence ID" value="NJQ14759.1"/>
    <property type="molecule type" value="Genomic_DNA"/>
</dbReference>
<dbReference type="Pfam" id="PF00196">
    <property type="entry name" value="GerE"/>
    <property type="match status" value="1"/>
</dbReference>
<evidence type="ECO:0000256" key="1">
    <source>
        <dbReference type="ARBA" id="ARBA00022741"/>
    </source>
</evidence>
<dbReference type="InterPro" id="IPR016032">
    <property type="entry name" value="Sig_transdc_resp-reg_C-effctor"/>
</dbReference>
<gene>
    <name evidence="5" type="ORF">HCN52_07325</name>
</gene>
<dbReference type="InterPro" id="IPR036388">
    <property type="entry name" value="WH-like_DNA-bd_sf"/>
</dbReference>
<keyword evidence="2" id="KW-0067">ATP-binding</keyword>
<comment type="caution">
    <text evidence="5">The sequence shown here is derived from an EMBL/GenBank/DDBJ whole genome shotgun (WGS) entry which is preliminary data.</text>
</comment>
<dbReference type="RefSeq" id="WP_168087550.1">
    <property type="nucleotide sequence ID" value="NZ_BHZH01000272.1"/>
</dbReference>
<feature type="domain" description="HTH luxR-type" evidence="4">
    <location>
        <begin position="888"/>
        <end position="953"/>
    </location>
</feature>
<sequence length="958" mass="100749">MLVQRDGELGAIREALAEAARGRSSLTVVTGPLGAGRSALLHALFRCTAPGAARPLWATAAPEERDVPFGVVRQLLDGLLLDGLPAKEEPPGGDGPCDDVLGKSEGRPDAVRHPPEPTGADVDADTAGGDPGTVADALLALPAEPGTHAPPLILVDDLHWADAPSLRWLARAASRPDGPGLVLVCSVRNGEPGARDTLVRDLVENADRVLRPAPLGLAATGALVREHLGGAAEEEFVHACHRVTGGRPLFLVSLLSELGGTGRPPLAAHVPLVRAARPEQLHERVVSALGRQTPAVRAAAAALATLRVDVADGGVLHALLARLAALDDAGVGAVLRSLRELGLVEHGAGEDGGGTRFVQPGIREAVERALGPAERRQRHADAARLLHELGRPAEEVAAQLEAVERGGCPWAVPVLRDAADRARRRGAPDRAVRYLRRALLDVPDQGPARARLLVELAAAELPFDASAAESHLAQALPLLPTATERAAAALVLAPCVVAPLTPGGAEMLREAADDLAAADGASGKPEEEPGEEALRLEARLRYAGFTDPGRLTDATDRLRTADAAVHSAGGRELLAVLLHATTLGAAAEASEVARRAHAVLERLPASEPGPGSEIQLVLVSLMAADAVEAVESWLDAAEEHPAHRGADALRHSRRALLHVARGRLPRAREELERVLTAAGTVGAENRDFVLGVLCAVALSARDTRLGSLVVAEARDSAVSPLQDVLAGMVRMPEQARAGDPAAALETAMECGRQLEAVGWRNPVLFPWRPWAVSLAQRTGDHHLAHTLATVEYARARQWGAPVGVGRALRLLARTTGVAERVDMLRESVSVLRGSANELELLMALRDLGRLLGDGAEAREVLREAGRLAAACGAPWPADRREPGPARSAGAERAALTRTENRVALLVVTGFTNREIAAELEVSVRAVEKHLTHVYRKFGVKGRRGLSAHLYETEVNAAE</sequence>
<evidence type="ECO:0000256" key="3">
    <source>
        <dbReference type="SAM" id="MobiDB-lite"/>
    </source>
</evidence>
<name>A0ABX1C6F9_9ACTN</name>
<dbReference type="Pfam" id="PF13191">
    <property type="entry name" value="AAA_16"/>
    <property type="match status" value="1"/>
</dbReference>
<dbReference type="InterPro" id="IPR000792">
    <property type="entry name" value="Tscrpt_reg_LuxR_C"/>
</dbReference>
<proteinExistence type="predicted"/>
<evidence type="ECO:0000259" key="4">
    <source>
        <dbReference type="PROSITE" id="PS50043"/>
    </source>
</evidence>
<dbReference type="CDD" id="cd06170">
    <property type="entry name" value="LuxR_C_like"/>
    <property type="match status" value="1"/>
</dbReference>
<dbReference type="PANTHER" id="PTHR16305:SF35">
    <property type="entry name" value="TRANSCRIPTIONAL ACTIVATOR DOMAIN"/>
    <property type="match status" value="1"/>
</dbReference>
<organism evidence="5 6">
    <name type="scientific">Streptomyces bohaiensis</name>
    <dbReference type="NCBI Taxonomy" id="1431344"/>
    <lineage>
        <taxon>Bacteria</taxon>
        <taxon>Bacillati</taxon>
        <taxon>Actinomycetota</taxon>
        <taxon>Actinomycetes</taxon>
        <taxon>Kitasatosporales</taxon>
        <taxon>Streptomycetaceae</taxon>
        <taxon>Streptomyces</taxon>
    </lineage>
</organism>
<feature type="region of interest" description="Disordered" evidence="3">
    <location>
        <begin position="83"/>
        <end position="134"/>
    </location>
</feature>
<dbReference type="InterPro" id="IPR027417">
    <property type="entry name" value="P-loop_NTPase"/>
</dbReference>
<keyword evidence="6" id="KW-1185">Reference proteome</keyword>
<dbReference type="InterPro" id="IPR041664">
    <property type="entry name" value="AAA_16"/>
</dbReference>
<feature type="compositionally biased region" description="Low complexity" evidence="3">
    <location>
        <begin position="118"/>
        <end position="134"/>
    </location>
</feature>
<dbReference type="PANTHER" id="PTHR16305">
    <property type="entry name" value="TESTICULAR SOLUBLE ADENYLYL CYCLASE"/>
    <property type="match status" value="1"/>
</dbReference>
<protein>
    <submittedName>
        <fullName evidence="5">AAA family ATPase</fullName>
    </submittedName>
</protein>
<dbReference type="Proteomes" id="UP000727056">
    <property type="component" value="Unassembled WGS sequence"/>
</dbReference>
<evidence type="ECO:0000256" key="2">
    <source>
        <dbReference type="ARBA" id="ARBA00022840"/>
    </source>
</evidence>
<dbReference type="SUPFAM" id="SSF52540">
    <property type="entry name" value="P-loop containing nucleoside triphosphate hydrolases"/>
    <property type="match status" value="1"/>
</dbReference>
<evidence type="ECO:0000313" key="5">
    <source>
        <dbReference type="EMBL" id="NJQ14759.1"/>
    </source>
</evidence>
<dbReference type="PRINTS" id="PR00038">
    <property type="entry name" value="HTHLUXR"/>
</dbReference>
<dbReference type="SMART" id="SM00421">
    <property type="entry name" value="HTH_LUXR"/>
    <property type="match status" value="1"/>
</dbReference>
<keyword evidence="1" id="KW-0547">Nucleotide-binding</keyword>
<reference evidence="5 6" key="1">
    <citation type="submission" date="2020-03" db="EMBL/GenBank/DDBJ databases">
        <title>Draft genome of Streptomyces sp. ventii, isolated from the Axial Seamount in the Pacific Ocean, and resequencing of the two type strains Streptomyces lonarensis strain NCL 716 and Streptomyces bohaiensis strain 11A07.</title>
        <authorList>
            <person name="Loughran R.M."/>
            <person name="Pfannmuller K.M."/>
            <person name="Wasson B.J."/>
            <person name="Deadmond M.C."/>
            <person name="Paddock B.E."/>
            <person name="Koyack M.J."/>
            <person name="Gallegos D.A."/>
            <person name="Mitchell E.A."/>
            <person name="Ushijima B."/>
            <person name="Saw J.H."/>
            <person name="Mcphail K.L."/>
            <person name="Videau P."/>
        </authorList>
    </citation>
    <scope>NUCLEOTIDE SEQUENCE [LARGE SCALE GENOMIC DNA]</scope>
    <source>
        <strain evidence="5 6">11A07</strain>
    </source>
</reference>
<evidence type="ECO:0000313" key="6">
    <source>
        <dbReference type="Proteomes" id="UP000727056"/>
    </source>
</evidence>
<accession>A0ABX1C6F9</accession>
<dbReference type="Gene3D" id="1.10.10.10">
    <property type="entry name" value="Winged helix-like DNA-binding domain superfamily/Winged helix DNA-binding domain"/>
    <property type="match status" value="1"/>
</dbReference>
<dbReference type="SUPFAM" id="SSF46894">
    <property type="entry name" value="C-terminal effector domain of the bipartite response regulators"/>
    <property type="match status" value="1"/>
</dbReference>
<dbReference type="PROSITE" id="PS50043">
    <property type="entry name" value="HTH_LUXR_2"/>
    <property type="match status" value="1"/>
</dbReference>